<dbReference type="PROSITE" id="PS51194">
    <property type="entry name" value="HELICASE_CTER"/>
    <property type="match status" value="1"/>
</dbReference>
<dbReference type="GO" id="GO:0006310">
    <property type="term" value="P:DNA recombination"/>
    <property type="evidence" value="ECO:0007669"/>
    <property type="project" value="TreeGrafter"/>
</dbReference>
<feature type="domain" description="Helicase ATP-binding" evidence="9">
    <location>
        <begin position="74"/>
        <end position="236"/>
    </location>
</feature>
<dbReference type="GO" id="GO:0005694">
    <property type="term" value="C:chromosome"/>
    <property type="evidence" value="ECO:0007669"/>
    <property type="project" value="TreeGrafter"/>
</dbReference>
<name>A0AAD7MHB8_9AGAR</name>
<accession>A0AAD7MHB8</accession>
<sequence>MLTPCLSPARRTPSPPTGTQHRIKHRKVLPSSASTRTEVQLAIIHEELKLLPELIKKTYTKWPNGATACQLESTGAGKTGIAAGPHLLPSSKGKVTLVVSPLLSLHEEQVETFKNEFGLKAIAINSAHGGCTKEIIQSVVAGEHQIVLISPEMLLMRRFIDGVLRRPEFGTRCLSIFIDEAHCVSHWGDSFRKKYGSIGIICAFLPRAVPIIGVSATLTPRVHDDILVRLCIDPKNYLYINIGNDRPTVAHVVRAVEHPMNSYRDLDFVVDEDMQVPRDIPLAFLYCDDTKEGAEIVDHLNDRVHPDYRAHGLIRPYNASMSREYRDAVMQLFRAGVIRVLVCTDVAGMGCDVPDIELVVQWKTPADKPRNLRNLKFYECMPFCAHPVVGVSSKHATKSHIALSS</sequence>
<keyword evidence="3" id="KW-0067">ATP-binding</keyword>
<dbReference type="Proteomes" id="UP001215280">
    <property type="component" value="Unassembled WGS sequence"/>
</dbReference>
<evidence type="ECO:0000256" key="1">
    <source>
        <dbReference type="ARBA" id="ARBA00005446"/>
    </source>
</evidence>
<dbReference type="PANTHER" id="PTHR13710">
    <property type="entry name" value="DNA HELICASE RECQ FAMILY MEMBER"/>
    <property type="match status" value="1"/>
</dbReference>
<dbReference type="Pfam" id="PF00271">
    <property type="entry name" value="Helicase_C"/>
    <property type="match status" value="1"/>
</dbReference>
<dbReference type="Pfam" id="PF00270">
    <property type="entry name" value="DEAD"/>
    <property type="match status" value="1"/>
</dbReference>
<gene>
    <name evidence="11" type="ORF">DFH07DRAFT_973769</name>
</gene>
<comment type="similarity">
    <text evidence="1">Belongs to the helicase family. RecQ subfamily.</text>
</comment>
<proteinExistence type="inferred from homology"/>
<feature type="domain" description="Helicase C-terminal" evidence="10">
    <location>
        <begin position="261"/>
        <end position="405"/>
    </location>
</feature>
<dbReference type="EC" id="5.6.2.4" evidence="7"/>
<dbReference type="GO" id="GO:0009378">
    <property type="term" value="F:four-way junction helicase activity"/>
    <property type="evidence" value="ECO:0007669"/>
    <property type="project" value="TreeGrafter"/>
</dbReference>
<keyword evidence="12" id="KW-1185">Reference proteome</keyword>
<dbReference type="SMART" id="SM00490">
    <property type="entry name" value="HELICc"/>
    <property type="match status" value="1"/>
</dbReference>
<dbReference type="Gene3D" id="3.40.50.300">
    <property type="entry name" value="P-loop containing nucleotide triphosphate hydrolases"/>
    <property type="match status" value="2"/>
</dbReference>
<organism evidence="11 12">
    <name type="scientific">Mycena maculata</name>
    <dbReference type="NCBI Taxonomy" id="230809"/>
    <lineage>
        <taxon>Eukaryota</taxon>
        <taxon>Fungi</taxon>
        <taxon>Dikarya</taxon>
        <taxon>Basidiomycota</taxon>
        <taxon>Agaricomycotina</taxon>
        <taxon>Agaricomycetes</taxon>
        <taxon>Agaricomycetidae</taxon>
        <taxon>Agaricales</taxon>
        <taxon>Marasmiineae</taxon>
        <taxon>Mycenaceae</taxon>
        <taxon>Mycena</taxon>
    </lineage>
</organism>
<dbReference type="SMART" id="SM00487">
    <property type="entry name" value="DEXDc"/>
    <property type="match status" value="1"/>
</dbReference>
<evidence type="ECO:0000256" key="5">
    <source>
        <dbReference type="ARBA" id="ARBA00023235"/>
    </source>
</evidence>
<evidence type="ECO:0000256" key="6">
    <source>
        <dbReference type="ARBA" id="ARBA00034617"/>
    </source>
</evidence>
<evidence type="ECO:0000259" key="10">
    <source>
        <dbReference type="PROSITE" id="PS51194"/>
    </source>
</evidence>
<dbReference type="InterPro" id="IPR011545">
    <property type="entry name" value="DEAD/DEAH_box_helicase_dom"/>
</dbReference>
<dbReference type="GO" id="GO:0016787">
    <property type="term" value="F:hydrolase activity"/>
    <property type="evidence" value="ECO:0007669"/>
    <property type="project" value="UniProtKB-KW"/>
</dbReference>
<dbReference type="GO" id="GO:0043138">
    <property type="term" value="F:3'-5' DNA helicase activity"/>
    <property type="evidence" value="ECO:0007669"/>
    <property type="project" value="UniProtKB-EC"/>
</dbReference>
<dbReference type="PANTHER" id="PTHR13710:SF105">
    <property type="entry name" value="ATP-DEPENDENT DNA HELICASE Q1"/>
    <property type="match status" value="1"/>
</dbReference>
<dbReference type="SUPFAM" id="SSF52540">
    <property type="entry name" value="P-loop containing nucleoside triphosphate hydrolases"/>
    <property type="match status" value="1"/>
</dbReference>
<dbReference type="EMBL" id="JARJLG010000326">
    <property type="protein sequence ID" value="KAJ7716910.1"/>
    <property type="molecule type" value="Genomic_DNA"/>
</dbReference>
<keyword evidence="4" id="KW-0238">DNA-binding</keyword>
<comment type="catalytic activity">
    <reaction evidence="6">
        <text>Couples ATP hydrolysis with the unwinding of duplex DNA by translocating in the 3'-5' direction.</text>
        <dbReference type="EC" id="5.6.2.4"/>
    </reaction>
</comment>
<evidence type="ECO:0000256" key="3">
    <source>
        <dbReference type="ARBA" id="ARBA00022840"/>
    </source>
</evidence>
<evidence type="ECO:0000313" key="12">
    <source>
        <dbReference type="Proteomes" id="UP001215280"/>
    </source>
</evidence>
<evidence type="ECO:0000259" key="9">
    <source>
        <dbReference type="PROSITE" id="PS51192"/>
    </source>
</evidence>
<keyword evidence="5" id="KW-0413">Isomerase</keyword>
<dbReference type="InterPro" id="IPR001650">
    <property type="entry name" value="Helicase_C-like"/>
</dbReference>
<reference evidence="11" key="1">
    <citation type="submission" date="2023-03" db="EMBL/GenBank/DDBJ databases">
        <title>Massive genome expansion in bonnet fungi (Mycena s.s.) driven by repeated elements and novel gene families across ecological guilds.</title>
        <authorList>
            <consortium name="Lawrence Berkeley National Laboratory"/>
            <person name="Harder C.B."/>
            <person name="Miyauchi S."/>
            <person name="Viragh M."/>
            <person name="Kuo A."/>
            <person name="Thoen E."/>
            <person name="Andreopoulos B."/>
            <person name="Lu D."/>
            <person name="Skrede I."/>
            <person name="Drula E."/>
            <person name="Henrissat B."/>
            <person name="Morin E."/>
            <person name="Kohler A."/>
            <person name="Barry K."/>
            <person name="LaButti K."/>
            <person name="Morin E."/>
            <person name="Salamov A."/>
            <person name="Lipzen A."/>
            <person name="Mereny Z."/>
            <person name="Hegedus B."/>
            <person name="Baldrian P."/>
            <person name="Stursova M."/>
            <person name="Weitz H."/>
            <person name="Taylor A."/>
            <person name="Grigoriev I.V."/>
            <person name="Nagy L.G."/>
            <person name="Martin F."/>
            <person name="Kauserud H."/>
        </authorList>
    </citation>
    <scope>NUCLEOTIDE SEQUENCE</scope>
    <source>
        <strain evidence="11">CBHHK188m</strain>
    </source>
</reference>
<dbReference type="GO" id="GO:0003677">
    <property type="term" value="F:DNA binding"/>
    <property type="evidence" value="ECO:0007669"/>
    <property type="project" value="UniProtKB-KW"/>
</dbReference>
<keyword evidence="2" id="KW-0547">Nucleotide-binding</keyword>
<dbReference type="InterPro" id="IPR027417">
    <property type="entry name" value="P-loop_NTPase"/>
</dbReference>
<comment type="caution">
    <text evidence="11">The sequence shown here is derived from an EMBL/GenBank/DDBJ whole genome shotgun (WGS) entry which is preliminary data.</text>
</comment>
<dbReference type="GO" id="GO:0005737">
    <property type="term" value="C:cytoplasm"/>
    <property type="evidence" value="ECO:0007669"/>
    <property type="project" value="TreeGrafter"/>
</dbReference>
<dbReference type="InterPro" id="IPR014001">
    <property type="entry name" value="Helicase_ATP-bd"/>
</dbReference>
<evidence type="ECO:0000256" key="8">
    <source>
        <dbReference type="SAM" id="MobiDB-lite"/>
    </source>
</evidence>
<evidence type="ECO:0000256" key="2">
    <source>
        <dbReference type="ARBA" id="ARBA00022741"/>
    </source>
</evidence>
<evidence type="ECO:0000313" key="11">
    <source>
        <dbReference type="EMBL" id="KAJ7716910.1"/>
    </source>
</evidence>
<evidence type="ECO:0000256" key="4">
    <source>
        <dbReference type="ARBA" id="ARBA00023125"/>
    </source>
</evidence>
<evidence type="ECO:0000256" key="7">
    <source>
        <dbReference type="ARBA" id="ARBA00034808"/>
    </source>
</evidence>
<dbReference type="PROSITE" id="PS51192">
    <property type="entry name" value="HELICASE_ATP_BIND_1"/>
    <property type="match status" value="1"/>
</dbReference>
<dbReference type="GO" id="GO:0005524">
    <property type="term" value="F:ATP binding"/>
    <property type="evidence" value="ECO:0007669"/>
    <property type="project" value="UniProtKB-KW"/>
</dbReference>
<protein>
    <recommendedName>
        <fullName evidence="7">DNA 3'-5' helicase</fullName>
        <ecNumber evidence="7">5.6.2.4</ecNumber>
    </recommendedName>
</protein>
<feature type="region of interest" description="Disordered" evidence="8">
    <location>
        <begin position="1"/>
        <end position="32"/>
    </location>
</feature>
<dbReference type="AlphaFoldDB" id="A0AAD7MHB8"/>
<dbReference type="GO" id="GO:0006281">
    <property type="term" value="P:DNA repair"/>
    <property type="evidence" value="ECO:0007669"/>
    <property type="project" value="TreeGrafter"/>
</dbReference>
<keyword evidence="11" id="KW-0378">Hydrolase</keyword>